<keyword evidence="5" id="KW-1185">Reference proteome</keyword>
<dbReference type="EMBL" id="JAGKQM010001585">
    <property type="protein sequence ID" value="KAH0851698.1"/>
    <property type="molecule type" value="Genomic_DNA"/>
</dbReference>
<feature type="transmembrane region" description="Helical" evidence="1">
    <location>
        <begin position="202"/>
        <end position="221"/>
    </location>
</feature>
<dbReference type="PANTHER" id="PTHR34262:SF1">
    <property type="entry name" value="TRANSMEMBRANE PROTEIN 220"/>
    <property type="match status" value="1"/>
</dbReference>
<evidence type="ECO:0000313" key="4">
    <source>
        <dbReference type="EMBL" id="KAH0912779.1"/>
    </source>
</evidence>
<evidence type="ECO:0000313" key="3">
    <source>
        <dbReference type="EMBL" id="KAH0912775.1"/>
    </source>
</evidence>
<evidence type="ECO:0000256" key="1">
    <source>
        <dbReference type="SAM" id="Phobius"/>
    </source>
</evidence>
<comment type="caution">
    <text evidence="2">The sequence shown here is derived from an EMBL/GenBank/DDBJ whole genome shotgun (WGS) entry which is preliminary data.</text>
</comment>
<sequence length="230" mass="26524">MRLWLNERELIHRGCENEEEEHLWQGRKLASARKNSRSDESERKQDQFGVRKSRIFQSGLSVRLVFEGQDIEGRWYWVYSGYAPPTLILLVQAHQTDPLLNDSDWYLWFPLYALASAVNLINSRRICNKSRRIRQMTSTALSLGLFLLVKVITEDVITERVGILSLDLTHRVVREKIGSGLVIASMVLQLQASCSKRKEKSVDFGMAATVIFGYGLPFWFFTIQNGEIKI</sequence>
<dbReference type="InterPro" id="IPR029377">
    <property type="entry name" value="TMEM220"/>
</dbReference>
<reference evidence="2 5" key="1">
    <citation type="submission" date="2021-05" db="EMBL/GenBank/DDBJ databases">
        <title>Genome Assembly of Synthetic Allotetraploid Brassica napus Reveals Homoeologous Exchanges between Subgenomes.</title>
        <authorList>
            <person name="Davis J.T."/>
        </authorList>
    </citation>
    <scope>NUCLEOTIDE SEQUENCE [LARGE SCALE GENOMIC DNA]</scope>
    <source>
        <strain evidence="5">cv. Da-Ae</strain>
        <tissue evidence="2">Seedling</tissue>
    </source>
</reference>
<gene>
    <name evidence="3" type="ORF">HID58_036096</name>
    <name evidence="4" type="ORF">HID58_036100</name>
    <name evidence="2" type="ORF">HID58_094539</name>
</gene>
<evidence type="ECO:0000313" key="5">
    <source>
        <dbReference type="Proteomes" id="UP000824890"/>
    </source>
</evidence>
<dbReference type="EMBL" id="JAGKQM010000009">
    <property type="protein sequence ID" value="KAH0912779.1"/>
    <property type="molecule type" value="Genomic_DNA"/>
</dbReference>
<accession>A0ABQ7X9B6</accession>
<dbReference type="PANTHER" id="PTHR34262">
    <property type="entry name" value="TRANSMEMBRANE PROTEIN 220"/>
    <property type="match status" value="1"/>
</dbReference>
<dbReference type="Proteomes" id="UP000824890">
    <property type="component" value="Unassembled WGS sequence"/>
</dbReference>
<keyword evidence="1" id="KW-0812">Transmembrane</keyword>
<evidence type="ECO:0000313" key="2">
    <source>
        <dbReference type="EMBL" id="KAH0851698.1"/>
    </source>
</evidence>
<keyword evidence="1" id="KW-0472">Membrane</keyword>
<dbReference type="Pfam" id="PF15071">
    <property type="entry name" value="TMEM220"/>
    <property type="match status" value="1"/>
</dbReference>
<feature type="transmembrane region" description="Helical" evidence="1">
    <location>
        <begin position="76"/>
        <end position="93"/>
    </location>
</feature>
<organism evidence="2 5">
    <name type="scientific">Brassica napus</name>
    <name type="common">Rape</name>
    <dbReference type="NCBI Taxonomy" id="3708"/>
    <lineage>
        <taxon>Eukaryota</taxon>
        <taxon>Viridiplantae</taxon>
        <taxon>Streptophyta</taxon>
        <taxon>Embryophyta</taxon>
        <taxon>Tracheophyta</taxon>
        <taxon>Spermatophyta</taxon>
        <taxon>Magnoliopsida</taxon>
        <taxon>eudicotyledons</taxon>
        <taxon>Gunneridae</taxon>
        <taxon>Pentapetalae</taxon>
        <taxon>rosids</taxon>
        <taxon>malvids</taxon>
        <taxon>Brassicales</taxon>
        <taxon>Brassicaceae</taxon>
        <taxon>Brassiceae</taxon>
        <taxon>Brassica</taxon>
    </lineage>
</organism>
<keyword evidence="1" id="KW-1133">Transmembrane helix</keyword>
<dbReference type="EMBL" id="JAGKQM010000009">
    <property type="protein sequence ID" value="KAH0912775.1"/>
    <property type="molecule type" value="Genomic_DNA"/>
</dbReference>
<proteinExistence type="predicted"/>
<name>A0ABQ7X9B6_BRANA</name>
<protein>
    <submittedName>
        <fullName evidence="2">Uncharacterized protein</fullName>
    </submittedName>
</protein>
<feature type="transmembrane region" description="Helical" evidence="1">
    <location>
        <begin position="105"/>
        <end position="121"/>
    </location>
</feature>